<dbReference type="EMBL" id="BSFF01000009">
    <property type="protein sequence ID" value="GLK57295.1"/>
    <property type="molecule type" value="Genomic_DNA"/>
</dbReference>
<reference evidence="4" key="1">
    <citation type="journal article" date="2014" name="Int. J. Syst. Evol. Microbiol.">
        <title>Complete genome sequence of Corynebacterium casei LMG S-19264T (=DSM 44701T), isolated from a smear-ripened cheese.</title>
        <authorList>
            <consortium name="US DOE Joint Genome Institute (JGI-PGF)"/>
            <person name="Walter F."/>
            <person name="Albersmeier A."/>
            <person name="Kalinowski J."/>
            <person name="Ruckert C."/>
        </authorList>
    </citation>
    <scope>NUCLEOTIDE SEQUENCE</scope>
    <source>
        <strain evidence="4">VKM B-1606</strain>
    </source>
</reference>
<dbReference type="FunFam" id="1.10.8.350:FF:000001">
    <property type="entry name" value="Lytic murein transglycosylase B"/>
    <property type="match status" value="1"/>
</dbReference>
<dbReference type="Proteomes" id="UP001143400">
    <property type="component" value="Unassembled WGS sequence"/>
</dbReference>
<dbReference type="EMBL" id="JAFBCY010000005">
    <property type="protein sequence ID" value="MBM7853491.1"/>
    <property type="molecule type" value="Genomic_DNA"/>
</dbReference>
<dbReference type="SUPFAM" id="SSF47090">
    <property type="entry name" value="PGBD-like"/>
    <property type="match status" value="1"/>
</dbReference>
<dbReference type="Gene3D" id="1.10.530.10">
    <property type="match status" value="1"/>
</dbReference>
<dbReference type="CDD" id="cd13399">
    <property type="entry name" value="Slt35-like"/>
    <property type="match status" value="1"/>
</dbReference>
<dbReference type="PANTHER" id="PTHR30163:SF8">
    <property type="entry name" value="LYTIC MUREIN TRANSGLYCOSYLASE"/>
    <property type="match status" value="1"/>
</dbReference>
<dbReference type="InterPro" id="IPR011970">
    <property type="entry name" value="MltB_2"/>
</dbReference>
<dbReference type="Pfam" id="PF13406">
    <property type="entry name" value="SLT_2"/>
    <property type="match status" value="1"/>
</dbReference>
<dbReference type="InterPro" id="IPR036365">
    <property type="entry name" value="PGBD-like_sf"/>
</dbReference>
<evidence type="ECO:0000259" key="3">
    <source>
        <dbReference type="Pfam" id="PF13406"/>
    </source>
</evidence>
<feature type="chain" id="PRO_5040778596" evidence="1">
    <location>
        <begin position="31"/>
        <end position="406"/>
    </location>
</feature>
<dbReference type="AlphaFoldDB" id="A0A9W6MT00"/>
<dbReference type="InterPro" id="IPR023346">
    <property type="entry name" value="Lysozyme-like_dom_sf"/>
</dbReference>
<feature type="signal peptide" evidence="1">
    <location>
        <begin position="1"/>
        <end position="30"/>
    </location>
</feature>
<evidence type="ECO:0000313" key="6">
    <source>
        <dbReference type="Proteomes" id="UP000758856"/>
    </source>
</evidence>
<reference evidence="4" key="3">
    <citation type="submission" date="2023-01" db="EMBL/GenBank/DDBJ databases">
        <authorList>
            <person name="Sun Q."/>
            <person name="Evtushenko L."/>
        </authorList>
    </citation>
    <scope>NUCLEOTIDE SEQUENCE</scope>
    <source>
        <strain evidence="4">VKM B-1606</strain>
    </source>
</reference>
<evidence type="ECO:0000313" key="7">
    <source>
        <dbReference type="Proteomes" id="UP001143400"/>
    </source>
</evidence>
<evidence type="ECO:0000256" key="1">
    <source>
        <dbReference type="SAM" id="SignalP"/>
    </source>
</evidence>
<dbReference type="NCBIfam" id="TIGR02283">
    <property type="entry name" value="MltB_2"/>
    <property type="match status" value="1"/>
</dbReference>
<comment type="caution">
    <text evidence="4">The sequence shown here is derived from an EMBL/GenBank/DDBJ whole genome shotgun (WGS) entry which is preliminary data.</text>
</comment>
<accession>A0A9W6MT00</accession>
<dbReference type="InterPro" id="IPR031304">
    <property type="entry name" value="SLT_2"/>
</dbReference>
<gene>
    <name evidence="4" type="ORF">GCM10008170_33150</name>
    <name evidence="5" type="ORF">JOD31_003752</name>
</gene>
<dbReference type="InterPro" id="IPR036366">
    <property type="entry name" value="PGBDSf"/>
</dbReference>
<feature type="domain" description="Transglycosylase SLT" evidence="3">
    <location>
        <begin position="37"/>
        <end position="326"/>
    </location>
</feature>
<dbReference type="PANTHER" id="PTHR30163">
    <property type="entry name" value="MEMBRANE-BOUND LYTIC MUREIN TRANSGLYCOSYLASE B"/>
    <property type="match status" value="1"/>
</dbReference>
<dbReference type="RefSeq" id="WP_204951939.1">
    <property type="nucleotide sequence ID" value="NZ_BSFF01000009.1"/>
</dbReference>
<evidence type="ECO:0000313" key="4">
    <source>
        <dbReference type="EMBL" id="GLK57295.1"/>
    </source>
</evidence>
<feature type="domain" description="Peptidoglycan binding-like" evidence="2">
    <location>
        <begin position="348"/>
        <end position="402"/>
    </location>
</feature>
<dbReference type="Gene3D" id="1.10.101.10">
    <property type="entry name" value="PGBD-like superfamily/PGBD"/>
    <property type="match status" value="1"/>
</dbReference>
<dbReference type="InterPro" id="IPR002477">
    <property type="entry name" value="Peptidoglycan-bd-like"/>
</dbReference>
<keyword evidence="6" id="KW-1185">Reference proteome</keyword>
<evidence type="ECO:0000313" key="5">
    <source>
        <dbReference type="EMBL" id="MBM7853491.1"/>
    </source>
</evidence>
<reference evidence="5 6" key="2">
    <citation type="submission" date="2021-01" db="EMBL/GenBank/DDBJ databases">
        <title>Genomic Encyclopedia of Type Strains, Phase IV (KMG-IV): sequencing the most valuable type-strain genomes for metagenomic binning, comparative biology and taxonomic classification.</title>
        <authorList>
            <person name="Goeker M."/>
        </authorList>
    </citation>
    <scope>NUCLEOTIDE SEQUENCE [LARGE SCALE GENOMIC DNA]</scope>
    <source>
        <strain evidence="5 6">DSM 6130</strain>
    </source>
</reference>
<dbReference type="Gene3D" id="1.10.8.350">
    <property type="entry name" value="Bacterial muramidase"/>
    <property type="match status" value="1"/>
</dbReference>
<dbReference type="Pfam" id="PF01471">
    <property type="entry name" value="PG_binding_1"/>
    <property type="match status" value="1"/>
</dbReference>
<dbReference type="GO" id="GO:0009253">
    <property type="term" value="P:peptidoglycan catabolic process"/>
    <property type="evidence" value="ECO:0007669"/>
    <property type="project" value="TreeGrafter"/>
</dbReference>
<evidence type="ECO:0000259" key="2">
    <source>
        <dbReference type="Pfam" id="PF01471"/>
    </source>
</evidence>
<dbReference type="GO" id="GO:0008933">
    <property type="term" value="F:peptidoglycan lytic transglycosylase activity"/>
    <property type="evidence" value="ECO:0007669"/>
    <property type="project" value="TreeGrafter"/>
</dbReference>
<keyword evidence="1" id="KW-0732">Signal</keyword>
<dbReference type="Proteomes" id="UP000758856">
    <property type="component" value="Unassembled WGS sequence"/>
</dbReference>
<protein>
    <submittedName>
        <fullName evidence="5">Membrane-bound lytic murein transglycosylase B</fullName>
    </submittedName>
</protein>
<sequence length="406" mass="43974">MRLAGRPVRFASATLTAALLGLALASPAAADAIDQRFQAFVAQLRPQAAAAGVSAGTFDRAFRGLKPDREAIAKSQYQPEFKTTMAQYIDTRVSDTRINAGRENYQQWAKTLAALERSTGVDRYAILSVWGMETNYGGSMGGHNVIEALATLACCQSRRPEFFRKELITALQILQRGDVAPENMIGSWAGAMGHTQFMPTSFKAYAADGDGDGRRDIWTSVPDALASTANYLRKHGWRSGETWGYEVILPGGMNAKAGAKMPLGRWQAAGVQRASGGGFARATDVATLLQPAGPRGPSFLMTQNFRVIKRYNNADSYALAVGHLADRIRGGGAFVTPWPNHDKPLDEQERLELQALLARRGFAVGEPDGKIGPATREAIMSYQQRQGLAPDGYAGVSLLRHLRSAR</sequence>
<dbReference type="InterPro" id="IPR043426">
    <property type="entry name" value="MltB-like"/>
</dbReference>
<organism evidence="4 7">
    <name type="scientific">Methylopila capsulata</name>
    <dbReference type="NCBI Taxonomy" id="61654"/>
    <lineage>
        <taxon>Bacteria</taxon>
        <taxon>Pseudomonadati</taxon>
        <taxon>Pseudomonadota</taxon>
        <taxon>Alphaproteobacteria</taxon>
        <taxon>Hyphomicrobiales</taxon>
        <taxon>Methylopilaceae</taxon>
        <taxon>Methylopila</taxon>
    </lineage>
</organism>
<dbReference type="SUPFAM" id="SSF53955">
    <property type="entry name" value="Lysozyme-like"/>
    <property type="match status" value="1"/>
</dbReference>
<proteinExistence type="predicted"/>
<name>A0A9W6MT00_9HYPH</name>